<dbReference type="STRING" id="482461.SAMN05216244_3729"/>
<evidence type="ECO:0000313" key="1">
    <source>
        <dbReference type="EMBL" id="SDM91073.1"/>
    </source>
</evidence>
<proteinExistence type="predicted"/>
<organism evidence="1 2">
    <name type="scientific">Sediminibacillus halophilus</name>
    <dbReference type="NCBI Taxonomy" id="482461"/>
    <lineage>
        <taxon>Bacteria</taxon>
        <taxon>Bacillati</taxon>
        <taxon>Bacillota</taxon>
        <taxon>Bacilli</taxon>
        <taxon>Bacillales</taxon>
        <taxon>Bacillaceae</taxon>
        <taxon>Sediminibacillus</taxon>
    </lineage>
</organism>
<sequence length="71" mass="7563">MLTASIITGLSLLYKEVKNAKQGVDTMKIEYLNGKKGVKAVPAQQVASGNYVAKKTGGCGCKNYGAKKIQR</sequence>
<keyword evidence="2" id="KW-1185">Reference proteome</keyword>
<protein>
    <submittedName>
        <fullName evidence="1">Uncharacterized protein</fullName>
    </submittedName>
</protein>
<dbReference type="AlphaFoldDB" id="A0A1G9X3X9"/>
<gene>
    <name evidence="1" type="ORF">SAMN05216244_3729</name>
</gene>
<reference evidence="2" key="1">
    <citation type="submission" date="2016-10" db="EMBL/GenBank/DDBJ databases">
        <authorList>
            <person name="Varghese N."/>
            <person name="Submissions S."/>
        </authorList>
    </citation>
    <scope>NUCLEOTIDE SEQUENCE [LARGE SCALE GENOMIC DNA]</scope>
    <source>
        <strain evidence="2">CGMCC 1.6199</strain>
    </source>
</reference>
<name>A0A1G9X3X9_9BACI</name>
<accession>A0A1G9X3X9</accession>
<dbReference type="EMBL" id="FNHF01000006">
    <property type="protein sequence ID" value="SDM91073.1"/>
    <property type="molecule type" value="Genomic_DNA"/>
</dbReference>
<dbReference type="Proteomes" id="UP000182347">
    <property type="component" value="Unassembled WGS sequence"/>
</dbReference>
<evidence type="ECO:0000313" key="2">
    <source>
        <dbReference type="Proteomes" id="UP000182347"/>
    </source>
</evidence>